<sequence length="1227" mass="140649">MSSQCRLLELLWWHKSPGVFAIPAVFLLSLVLFFSPSFPMDSISFLIWNARGLNDRGRRDSLRKIVDACKPSLVCIQETKLAVISARDIISLLGREFQEFVYLAAQGTRGGILVAWRQGIITSDQHRVHRHSVSIRLKIEAEPDWWFTGVYGPHQDADKADFLTELSEVRSLCIGPWLIGGDFNMIYSAEDKNNENLNRAMMGRFRRWVNDFELKEIPLIGRRYTWSNEREAPTLVKLDRVLCTSDWEDTFPDCILQSQASQISDHCPLLLSLREGNRGKRRFHFESFWTKLPGFHEVVAQSWDQPVSASCPMEQIDKKLKRLTKALQSWSHKQVGHIKTQLGLSREILHRLEIAQDSRVLTPEEDWLRGEAKRYCLILSSLERTVARLRSRIGFLKDGDANTALFHSQARFRKRKNFIPKLVQNGEVVTNQEDKQAVFFEHFEGLIGTPLQRASTLDLNFFHRAGIDLSVLDEPITEDEVWETIKDLPADRAPGPDGYTGRFYKACWQLIKSDMMAAILTLQQGDSRKLWLLNSAYLTLIPKKEEALTPSDFRPISLVHSFAKLVTKVLANRLAPMLKELVATNQSAFVKGRCIHDNYMLVQQTIKMLHRKKVPSIFLKLDISKAFDSVSWSFLMEVLQHLGFGNPWCNLISRLLTTASTRILVNGEPGEQIRHQRGLRQGDPLSPMLFILVMDVLNRLFTKAGELGMLQPLSRGFTGQRISLYADDVALFIRPLEDEMNLTTQILEVFGEVSGLRTNFQKSCVIPIRCEETETMAIASSLTCSVSKFPCTYLGLPISDKKLRKADLLSWVERIGDKLPGWKANMLNMSGRATWVRFVLSALPIHVLIALNVPKWFIKAINKIRRAFLWKGRKEAQGGCCLVAWEKVQRPLELGGLGIPNLEIMGWALQVRWLWLRKTDSSKPWLSLDIPIHANVLALFQVGMQTSIGNGTSTKFWKDKWINGSSVRDIAPLVVAAVPTRIRNMSLVAEAMVDNRWAQDIQGGLSMIGIYELFQLSNILSEFVLTQEEDVHTWRFEASGQYTAKSAYLAFFNGAINFEPWRRIWKSWAPAKCKIFLWLAVRNRCWTADRLERRNLPHTDRCLLCDQEPENIQHILTTCVFAREFWFRILAKFDWQVCTPLRDELSFSEWWRTSVKKIQKDKRKGFNTLVILGAWLLWKHRNACVFEGDRPNLDRLLQAFKDEHHLWCLAGARSLSSLSAGQVFGLG</sequence>
<feature type="domain" description="Reverse transcriptase" evidence="2">
    <location>
        <begin position="522"/>
        <end position="798"/>
    </location>
</feature>
<dbReference type="CDD" id="cd01650">
    <property type="entry name" value="RT_nLTR_like"/>
    <property type="match status" value="1"/>
</dbReference>
<evidence type="ECO:0000313" key="3">
    <source>
        <dbReference type="EMBL" id="KAG2561767.1"/>
    </source>
</evidence>
<dbReference type="Proteomes" id="UP000823388">
    <property type="component" value="Chromosome 8K"/>
</dbReference>
<dbReference type="SUPFAM" id="SSF56219">
    <property type="entry name" value="DNase I-like"/>
    <property type="match status" value="1"/>
</dbReference>
<accession>A0A8T0PHH0</accession>
<keyword evidence="1" id="KW-0472">Membrane</keyword>
<evidence type="ECO:0000259" key="2">
    <source>
        <dbReference type="PROSITE" id="PS50878"/>
    </source>
</evidence>
<dbReference type="EMBL" id="CM029051">
    <property type="protein sequence ID" value="KAG2561767.1"/>
    <property type="molecule type" value="Genomic_DNA"/>
</dbReference>
<dbReference type="PANTHER" id="PTHR33116">
    <property type="entry name" value="REVERSE TRANSCRIPTASE ZINC-BINDING DOMAIN-CONTAINING PROTEIN-RELATED-RELATED"/>
    <property type="match status" value="1"/>
</dbReference>
<dbReference type="Pfam" id="PF13966">
    <property type="entry name" value="zf-RVT"/>
    <property type="match status" value="1"/>
</dbReference>
<dbReference type="Gene3D" id="3.60.10.10">
    <property type="entry name" value="Endonuclease/exonuclease/phosphatase"/>
    <property type="match status" value="1"/>
</dbReference>
<dbReference type="InterPro" id="IPR026960">
    <property type="entry name" value="RVT-Znf"/>
</dbReference>
<dbReference type="AlphaFoldDB" id="A0A8T0PHH0"/>
<dbReference type="Pfam" id="PF00078">
    <property type="entry name" value="RVT_1"/>
    <property type="match status" value="1"/>
</dbReference>
<dbReference type="InterPro" id="IPR005135">
    <property type="entry name" value="Endo/exonuclease/phosphatase"/>
</dbReference>
<dbReference type="PROSITE" id="PS50878">
    <property type="entry name" value="RT_POL"/>
    <property type="match status" value="1"/>
</dbReference>
<evidence type="ECO:0000256" key="1">
    <source>
        <dbReference type="SAM" id="Phobius"/>
    </source>
</evidence>
<dbReference type="SUPFAM" id="SSF56672">
    <property type="entry name" value="DNA/RNA polymerases"/>
    <property type="match status" value="1"/>
</dbReference>
<evidence type="ECO:0000313" key="4">
    <source>
        <dbReference type="Proteomes" id="UP000823388"/>
    </source>
</evidence>
<keyword evidence="4" id="KW-1185">Reference proteome</keyword>
<proteinExistence type="predicted"/>
<organism evidence="3 4">
    <name type="scientific">Panicum virgatum</name>
    <name type="common">Blackwell switchgrass</name>
    <dbReference type="NCBI Taxonomy" id="38727"/>
    <lineage>
        <taxon>Eukaryota</taxon>
        <taxon>Viridiplantae</taxon>
        <taxon>Streptophyta</taxon>
        <taxon>Embryophyta</taxon>
        <taxon>Tracheophyta</taxon>
        <taxon>Spermatophyta</taxon>
        <taxon>Magnoliopsida</taxon>
        <taxon>Liliopsida</taxon>
        <taxon>Poales</taxon>
        <taxon>Poaceae</taxon>
        <taxon>PACMAD clade</taxon>
        <taxon>Panicoideae</taxon>
        <taxon>Panicodae</taxon>
        <taxon>Paniceae</taxon>
        <taxon>Panicinae</taxon>
        <taxon>Panicum</taxon>
        <taxon>Panicum sect. Hiantes</taxon>
    </lineage>
</organism>
<feature type="transmembrane region" description="Helical" evidence="1">
    <location>
        <begin position="12"/>
        <end position="34"/>
    </location>
</feature>
<dbReference type="Pfam" id="PF03372">
    <property type="entry name" value="Exo_endo_phos"/>
    <property type="match status" value="1"/>
</dbReference>
<dbReference type="PANTHER" id="PTHR33116:SF78">
    <property type="entry name" value="OS12G0587133 PROTEIN"/>
    <property type="match status" value="1"/>
</dbReference>
<reference evidence="3" key="1">
    <citation type="submission" date="2020-05" db="EMBL/GenBank/DDBJ databases">
        <title>WGS assembly of Panicum virgatum.</title>
        <authorList>
            <person name="Lovell J.T."/>
            <person name="Jenkins J."/>
            <person name="Shu S."/>
            <person name="Juenger T.E."/>
            <person name="Schmutz J."/>
        </authorList>
    </citation>
    <scope>NUCLEOTIDE SEQUENCE</scope>
    <source>
        <strain evidence="3">AP13</strain>
    </source>
</reference>
<comment type="caution">
    <text evidence="3">The sequence shown here is derived from an EMBL/GenBank/DDBJ whole genome shotgun (WGS) entry which is preliminary data.</text>
</comment>
<keyword evidence="1" id="KW-1133">Transmembrane helix</keyword>
<gene>
    <name evidence="3" type="ORF">PVAP13_8KG143404</name>
</gene>
<dbReference type="InterPro" id="IPR043502">
    <property type="entry name" value="DNA/RNA_pol_sf"/>
</dbReference>
<keyword evidence="1" id="KW-0812">Transmembrane</keyword>
<name>A0A8T0PHH0_PANVG</name>
<dbReference type="GO" id="GO:0003824">
    <property type="term" value="F:catalytic activity"/>
    <property type="evidence" value="ECO:0007669"/>
    <property type="project" value="InterPro"/>
</dbReference>
<dbReference type="InterPro" id="IPR000477">
    <property type="entry name" value="RT_dom"/>
</dbReference>
<protein>
    <recommendedName>
        <fullName evidence="2">Reverse transcriptase domain-containing protein</fullName>
    </recommendedName>
</protein>
<dbReference type="InterPro" id="IPR036691">
    <property type="entry name" value="Endo/exonu/phosph_ase_sf"/>
</dbReference>